<feature type="compositionally biased region" description="Polar residues" evidence="1">
    <location>
        <begin position="370"/>
        <end position="391"/>
    </location>
</feature>
<dbReference type="Pfam" id="PF00487">
    <property type="entry name" value="FA_desaturase"/>
    <property type="match status" value="1"/>
</dbReference>
<gene>
    <name evidence="4" type="ORF">FHR82_009136</name>
</gene>
<name>A0A7W7QFX4_9PSEU</name>
<keyword evidence="2" id="KW-0812">Transmembrane</keyword>
<dbReference type="InterPro" id="IPR005804">
    <property type="entry name" value="FA_desaturase_dom"/>
</dbReference>
<evidence type="ECO:0000256" key="2">
    <source>
        <dbReference type="SAM" id="Phobius"/>
    </source>
</evidence>
<dbReference type="GO" id="GO:0016717">
    <property type="term" value="F:oxidoreductase activity, acting on paired donors, with oxidation of a pair of donors resulting in the reduction of molecular oxygen to two molecules of water"/>
    <property type="evidence" value="ECO:0007669"/>
    <property type="project" value="TreeGrafter"/>
</dbReference>
<dbReference type="PANTHER" id="PTHR19353:SF19">
    <property type="entry name" value="DELTA(5) FATTY ACID DESATURASE C-RELATED"/>
    <property type="match status" value="1"/>
</dbReference>
<keyword evidence="5" id="KW-1185">Reference proteome</keyword>
<dbReference type="RefSeq" id="WP_184816808.1">
    <property type="nucleotide sequence ID" value="NZ_JACHJQ010000018.1"/>
</dbReference>
<dbReference type="GO" id="GO:0016020">
    <property type="term" value="C:membrane"/>
    <property type="evidence" value="ECO:0007669"/>
    <property type="project" value="TreeGrafter"/>
</dbReference>
<feature type="region of interest" description="Disordered" evidence="1">
    <location>
        <begin position="369"/>
        <end position="414"/>
    </location>
</feature>
<protein>
    <submittedName>
        <fullName evidence="4">Fatty acid desaturase</fullName>
    </submittedName>
</protein>
<evidence type="ECO:0000313" key="5">
    <source>
        <dbReference type="Proteomes" id="UP000520767"/>
    </source>
</evidence>
<dbReference type="EMBL" id="JACHJQ010000018">
    <property type="protein sequence ID" value="MBB4912862.1"/>
    <property type="molecule type" value="Genomic_DNA"/>
</dbReference>
<sequence>MPLREFSTGPDGPGHPEQLSFDRLAPQVRRGLKELCKLDNFHGLLAIAFEYAVIALSVALCVGVSYWFYPVALVLIGSTHRFLAHLLHESSHKTFARNSVLNVIGGTVLSGYLIFHLQGPYRNTHVGLHHRNLGDADLDPDYRFHIECGLYDHNRSSRAFVIREVFLSAIGLRTFSYLKYLFRERFWSNSSMPQISTPVPLRIERLILVAEWALIIGLCAWFGWLPELLLFWFVPLCTSGVAIGWLSELAEHYPMPEGESKRVLLTRNRHGRRWEQFLLSRHADRFHLVHHLNTGVPFWNLRHAHKVLLDDPGYAMWDGMWAGVFSRPAARKDKETVISYAAKYREWRSAGGEPDVGPSFATLMMITARSGEQPSAAQQSDEQASGVQPSSVLPFGKQPSDEQPPDDIDYRKAA</sequence>
<keyword evidence="2" id="KW-0472">Membrane</keyword>
<dbReference type="CDD" id="cd03510">
    <property type="entry name" value="Rhizobitoxine-FADS-like"/>
    <property type="match status" value="1"/>
</dbReference>
<evidence type="ECO:0000259" key="3">
    <source>
        <dbReference type="Pfam" id="PF00487"/>
    </source>
</evidence>
<feature type="domain" description="Fatty acid desaturase" evidence="3">
    <location>
        <begin position="66"/>
        <end position="311"/>
    </location>
</feature>
<evidence type="ECO:0000256" key="1">
    <source>
        <dbReference type="SAM" id="MobiDB-lite"/>
    </source>
</evidence>
<feature type="transmembrane region" description="Helical" evidence="2">
    <location>
        <begin position="160"/>
        <end position="182"/>
    </location>
</feature>
<dbReference type="AlphaFoldDB" id="A0A7W7QFX4"/>
<organism evidence="4 5">
    <name type="scientific">Actinophytocola algeriensis</name>
    <dbReference type="NCBI Taxonomy" id="1768010"/>
    <lineage>
        <taxon>Bacteria</taxon>
        <taxon>Bacillati</taxon>
        <taxon>Actinomycetota</taxon>
        <taxon>Actinomycetes</taxon>
        <taxon>Pseudonocardiales</taxon>
        <taxon>Pseudonocardiaceae</taxon>
    </lineage>
</organism>
<proteinExistence type="predicted"/>
<dbReference type="GO" id="GO:0008610">
    <property type="term" value="P:lipid biosynthetic process"/>
    <property type="evidence" value="ECO:0007669"/>
    <property type="project" value="UniProtKB-ARBA"/>
</dbReference>
<reference evidence="4 5" key="1">
    <citation type="submission" date="2020-08" db="EMBL/GenBank/DDBJ databases">
        <title>Genomic Encyclopedia of Type Strains, Phase III (KMG-III): the genomes of soil and plant-associated and newly described type strains.</title>
        <authorList>
            <person name="Whitman W."/>
        </authorList>
    </citation>
    <scope>NUCLEOTIDE SEQUENCE [LARGE SCALE GENOMIC DNA]</scope>
    <source>
        <strain evidence="4 5">CECT 8960</strain>
    </source>
</reference>
<dbReference type="Proteomes" id="UP000520767">
    <property type="component" value="Unassembled WGS sequence"/>
</dbReference>
<keyword evidence="2" id="KW-1133">Transmembrane helix</keyword>
<feature type="transmembrane region" description="Helical" evidence="2">
    <location>
        <begin position="95"/>
        <end position="115"/>
    </location>
</feature>
<accession>A0A7W7QFX4</accession>
<feature type="transmembrane region" description="Helical" evidence="2">
    <location>
        <begin position="203"/>
        <end position="223"/>
    </location>
</feature>
<evidence type="ECO:0000313" key="4">
    <source>
        <dbReference type="EMBL" id="MBB4912862.1"/>
    </source>
</evidence>
<comment type="caution">
    <text evidence="4">The sequence shown here is derived from an EMBL/GenBank/DDBJ whole genome shotgun (WGS) entry which is preliminary data.</text>
</comment>
<dbReference type="InterPro" id="IPR012171">
    <property type="entry name" value="Fatty_acid_desaturase"/>
</dbReference>
<dbReference type="PANTHER" id="PTHR19353">
    <property type="entry name" value="FATTY ACID DESATURASE 2"/>
    <property type="match status" value="1"/>
</dbReference>